<keyword evidence="11" id="KW-1185">Reference proteome</keyword>
<dbReference type="PANTHER" id="PTHR43806:SF11">
    <property type="entry name" value="CEREVISIN-RELATED"/>
    <property type="match status" value="1"/>
</dbReference>
<dbReference type="PROSITE" id="PS00136">
    <property type="entry name" value="SUBTILASE_ASP"/>
    <property type="match status" value="1"/>
</dbReference>
<reference evidence="10" key="1">
    <citation type="submission" date="2022-07" db="EMBL/GenBank/DDBJ databases">
        <title>Genome Sequence of Agrocybe chaxingu.</title>
        <authorList>
            <person name="Buettner E."/>
        </authorList>
    </citation>
    <scope>NUCLEOTIDE SEQUENCE</scope>
    <source>
        <strain evidence="10">MP-N11</strain>
    </source>
</reference>
<dbReference type="InterPro" id="IPR050131">
    <property type="entry name" value="Peptidase_S8_subtilisin-like"/>
</dbReference>
<dbReference type="InterPro" id="IPR023828">
    <property type="entry name" value="Peptidase_S8_Ser-AS"/>
</dbReference>
<evidence type="ECO:0000313" key="10">
    <source>
        <dbReference type="EMBL" id="KAJ3514772.1"/>
    </source>
</evidence>
<dbReference type="InterPro" id="IPR037045">
    <property type="entry name" value="S8pro/Inhibitor_I9_sf"/>
</dbReference>
<evidence type="ECO:0000256" key="8">
    <source>
        <dbReference type="SAM" id="SignalP"/>
    </source>
</evidence>
<dbReference type="PANTHER" id="PTHR43806">
    <property type="entry name" value="PEPTIDASE S8"/>
    <property type="match status" value="1"/>
</dbReference>
<comment type="similarity">
    <text evidence="1 5 6">Belongs to the peptidase S8 family.</text>
</comment>
<dbReference type="Pfam" id="PF00082">
    <property type="entry name" value="Peptidase_S8"/>
    <property type="match status" value="1"/>
</dbReference>
<dbReference type="PROSITE" id="PS00137">
    <property type="entry name" value="SUBTILASE_HIS"/>
    <property type="match status" value="1"/>
</dbReference>
<dbReference type="Gene3D" id="3.40.50.200">
    <property type="entry name" value="Peptidase S8/S53 domain"/>
    <property type="match status" value="1"/>
</dbReference>
<dbReference type="InterPro" id="IPR015500">
    <property type="entry name" value="Peptidase_S8_subtilisin-rel"/>
</dbReference>
<dbReference type="GO" id="GO:0005615">
    <property type="term" value="C:extracellular space"/>
    <property type="evidence" value="ECO:0007669"/>
    <property type="project" value="TreeGrafter"/>
</dbReference>
<proteinExistence type="inferred from homology"/>
<dbReference type="InterPro" id="IPR036852">
    <property type="entry name" value="Peptidase_S8/S53_dom_sf"/>
</dbReference>
<feature type="signal peptide" evidence="8">
    <location>
        <begin position="1"/>
        <end position="20"/>
    </location>
</feature>
<dbReference type="SUPFAM" id="SSF54897">
    <property type="entry name" value="Protease propeptides/inhibitors"/>
    <property type="match status" value="1"/>
</dbReference>
<accession>A0A9W8KCJ2</accession>
<dbReference type="PRINTS" id="PR00723">
    <property type="entry name" value="SUBTILISIN"/>
</dbReference>
<evidence type="ECO:0000256" key="5">
    <source>
        <dbReference type="PROSITE-ProRule" id="PRU01240"/>
    </source>
</evidence>
<feature type="active site" description="Charge relay system" evidence="5">
    <location>
        <position position="196"/>
    </location>
</feature>
<feature type="active site" description="Charge relay system" evidence="5">
    <location>
        <position position="336"/>
    </location>
</feature>
<dbReference type="OrthoDB" id="19448at2759"/>
<evidence type="ECO:0000259" key="9">
    <source>
        <dbReference type="Pfam" id="PF00082"/>
    </source>
</evidence>
<feature type="chain" id="PRO_5040795859" description="Peptidase S8/S53 domain-containing protein" evidence="8">
    <location>
        <begin position="21"/>
        <end position="395"/>
    </location>
</feature>
<sequence length="395" mass="41309">MRFFATSFPTLAILVAPILAAPDALRAVETYACAPNGKYIVKFKEGVSPKAWAKRLGLSNAVDWDIINGLASDLDTASLNTLRASADVELISEDGIMHTMAVQEDAPWGLSRLSSLTPPAHQNEDLLNLTYIYDETAGEGVDIYIVDTGVYVQHVCNLSFTLFTSGELTALKEEFEDRARWGIAVGNYLEFDGNGHGTHVAGTAAGKRFGVAKKANIIAVKVLSDFGIGLVSEIVTGLNWVIGQVEASGRPSIVSMSLGAAGASMSSSPRVTPTPRGNTSPARAHSAITVGASTIADERSPLSNYGSVVDVFAPGLNVISAWTGSVTATNSSSGTSMATPHVAGLVAYLISKEGDASPAEMETKIKAYALNGILTGIPTNTINALAHNEAPAIDV</sequence>
<feature type="domain" description="Peptidase S8/S53" evidence="9">
    <location>
        <begin position="138"/>
        <end position="369"/>
    </location>
</feature>
<evidence type="ECO:0000256" key="3">
    <source>
        <dbReference type="ARBA" id="ARBA00022801"/>
    </source>
</evidence>
<keyword evidence="3 5" id="KW-0378">Hydrolase</keyword>
<evidence type="ECO:0000256" key="6">
    <source>
        <dbReference type="RuleBase" id="RU003355"/>
    </source>
</evidence>
<keyword evidence="4 5" id="KW-0720">Serine protease</keyword>
<evidence type="ECO:0000256" key="7">
    <source>
        <dbReference type="SAM" id="MobiDB-lite"/>
    </source>
</evidence>
<dbReference type="CDD" id="cd04077">
    <property type="entry name" value="Peptidases_S8_PCSK9_ProteinaseK_like"/>
    <property type="match status" value="1"/>
</dbReference>
<evidence type="ECO:0000313" key="11">
    <source>
        <dbReference type="Proteomes" id="UP001148786"/>
    </source>
</evidence>
<dbReference type="InterPro" id="IPR000209">
    <property type="entry name" value="Peptidase_S8/S53_dom"/>
</dbReference>
<dbReference type="GO" id="GO:0006508">
    <property type="term" value="P:proteolysis"/>
    <property type="evidence" value="ECO:0007669"/>
    <property type="project" value="UniProtKB-KW"/>
</dbReference>
<dbReference type="AlphaFoldDB" id="A0A9W8KCJ2"/>
<evidence type="ECO:0000256" key="2">
    <source>
        <dbReference type="ARBA" id="ARBA00022670"/>
    </source>
</evidence>
<organism evidence="10 11">
    <name type="scientific">Agrocybe chaxingu</name>
    <dbReference type="NCBI Taxonomy" id="84603"/>
    <lineage>
        <taxon>Eukaryota</taxon>
        <taxon>Fungi</taxon>
        <taxon>Dikarya</taxon>
        <taxon>Basidiomycota</taxon>
        <taxon>Agaricomycotina</taxon>
        <taxon>Agaricomycetes</taxon>
        <taxon>Agaricomycetidae</taxon>
        <taxon>Agaricales</taxon>
        <taxon>Agaricineae</taxon>
        <taxon>Strophariaceae</taxon>
        <taxon>Agrocybe</taxon>
    </lineage>
</organism>
<dbReference type="PROSITE" id="PS51892">
    <property type="entry name" value="SUBTILASE"/>
    <property type="match status" value="1"/>
</dbReference>
<evidence type="ECO:0000256" key="4">
    <source>
        <dbReference type="ARBA" id="ARBA00022825"/>
    </source>
</evidence>
<feature type="active site" description="Charge relay system" evidence="5">
    <location>
        <position position="147"/>
    </location>
</feature>
<comment type="caution">
    <text evidence="10">The sequence shown here is derived from an EMBL/GenBank/DDBJ whole genome shotgun (WGS) entry which is preliminary data.</text>
</comment>
<feature type="compositionally biased region" description="Polar residues" evidence="7">
    <location>
        <begin position="269"/>
        <end position="281"/>
    </location>
</feature>
<dbReference type="InterPro" id="IPR034193">
    <property type="entry name" value="PCSK9_ProteinaseK-like"/>
</dbReference>
<evidence type="ECO:0000256" key="1">
    <source>
        <dbReference type="ARBA" id="ARBA00011073"/>
    </source>
</evidence>
<dbReference type="GO" id="GO:0004252">
    <property type="term" value="F:serine-type endopeptidase activity"/>
    <property type="evidence" value="ECO:0007669"/>
    <property type="project" value="UniProtKB-UniRule"/>
</dbReference>
<name>A0A9W8KCJ2_9AGAR</name>
<protein>
    <recommendedName>
        <fullName evidence="9">Peptidase S8/S53 domain-containing protein</fullName>
    </recommendedName>
</protein>
<dbReference type="PROSITE" id="PS00138">
    <property type="entry name" value="SUBTILASE_SER"/>
    <property type="match status" value="1"/>
</dbReference>
<keyword evidence="8" id="KW-0732">Signal</keyword>
<dbReference type="InterPro" id="IPR023827">
    <property type="entry name" value="Peptidase_S8_Asp-AS"/>
</dbReference>
<dbReference type="SUPFAM" id="SSF52743">
    <property type="entry name" value="Subtilisin-like"/>
    <property type="match status" value="1"/>
</dbReference>
<feature type="region of interest" description="Disordered" evidence="7">
    <location>
        <begin position="263"/>
        <end position="284"/>
    </location>
</feature>
<dbReference type="EMBL" id="JANKHO010000128">
    <property type="protein sequence ID" value="KAJ3514772.1"/>
    <property type="molecule type" value="Genomic_DNA"/>
</dbReference>
<gene>
    <name evidence="10" type="ORF">NLJ89_g2171</name>
</gene>
<dbReference type="Proteomes" id="UP001148786">
    <property type="component" value="Unassembled WGS sequence"/>
</dbReference>
<dbReference type="Gene3D" id="3.30.70.80">
    <property type="entry name" value="Peptidase S8 propeptide/proteinase inhibitor I9"/>
    <property type="match status" value="1"/>
</dbReference>
<dbReference type="InterPro" id="IPR022398">
    <property type="entry name" value="Peptidase_S8_His-AS"/>
</dbReference>
<keyword evidence="2 5" id="KW-0645">Protease</keyword>